<accession>A1WZQ3</accession>
<dbReference type="EMBL" id="CP000544">
    <property type="protein sequence ID" value="ABM63165.1"/>
    <property type="molecule type" value="Genomic_DNA"/>
</dbReference>
<gene>
    <name evidence="2" type="ordered locus">Hhal_2402</name>
</gene>
<dbReference type="OrthoDB" id="5588650at2"/>
<keyword evidence="1" id="KW-0812">Transmembrane</keyword>
<feature type="transmembrane region" description="Helical" evidence="1">
    <location>
        <begin position="97"/>
        <end position="115"/>
    </location>
</feature>
<dbReference type="PANTHER" id="PTHR39594:SF1">
    <property type="entry name" value="PROTEIN YCHQ"/>
    <property type="match status" value="1"/>
</dbReference>
<dbReference type="PANTHER" id="PTHR39594">
    <property type="entry name" value="PROTEIN YCHQ"/>
    <property type="match status" value="1"/>
</dbReference>
<sequence length="128" mass="13751">MHQVLLSTHVLAAVASLGLFIARGILMFRGSAALDHKVLRVAPRVADTVLLLTAVVLMVMIAQYPFVDGWLTVKLLGLIAYIALGVVALGRSRPRPIRMAAFVGGIVVIGYLYLYSVTREPLLIVGLG</sequence>
<keyword evidence="1" id="KW-0472">Membrane</keyword>
<dbReference type="HOGENOM" id="CLU_123860_2_0_6"/>
<feature type="transmembrane region" description="Helical" evidence="1">
    <location>
        <begin position="49"/>
        <end position="67"/>
    </location>
</feature>
<proteinExistence type="predicted"/>
<organism evidence="2 3">
    <name type="scientific">Halorhodospira halophila (strain DSM 244 / SL1)</name>
    <name type="common">Ectothiorhodospira halophila (strain DSM 244 / SL1)</name>
    <dbReference type="NCBI Taxonomy" id="349124"/>
    <lineage>
        <taxon>Bacteria</taxon>
        <taxon>Pseudomonadati</taxon>
        <taxon>Pseudomonadota</taxon>
        <taxon>Gammaproteobacteria</taxon>
        <taxon>Chromatiales</taxon>
        <taxon>Ectothiorhodospiraceae</taxon>
        <taxon>Halorhodospira</taxon>
    </lineage>
</organism>
<dbReference type="InterPro" id="IPR007360">
    <property type="entry name" value="SirB"/>
</dbReference>
<keyword evidence="1" id="KW-1133">Transmembrane helix</keyword>
<feature type="transmembrane region" description="Helical" evidence="1">
    <location>
        <begin position="73"/>
        <end position="90"/>
    </location>
</feature>
<protein>
    <submittedName>
        <fullName evidence="2">Invasion gene expression up-regulator, SirB</fullName>
    </submittedName>
</protein>
<name>A1WZQ3_HALHL</name>
<dbReference type="Pfam" id="PF04247">
    <property type="entry name" value="SirB"/>
    <property type="match status" value="1"/>
</dbReference>
<dbReference type="AlphaFoldDB" id="A1WZQ3"/>
<dbReference type="Proteomes" id="UP000000647">
    <property type="component" value="Chromosome"/>
</dbReference>
<feature type="transmembrane region" description="Helical" evidence="1">
    <location>
        <begin position="6"/>
        <end position="28"/>
    </location>
</feature>
<dbReference type="eggNOG" id="COG3094">
    <property type="taxonomic scope" value="Bacteria"/>
</dbReference>
<evidence type="ECO:0000313" key="2">
    <source>
        <dbReference type="EMBL" id="ABM63165.1"/>
    </source>
</evidence>
<keyword evidence="3" id="KW-1185">Reference proteome</keyword>
<dbReference type="GO" id="GO:0005886">
    <property type="term" value="C:plasma membrane"/>
    <property type="evidence" value="ECO:0007669"/>
    <property type="project" value="TreeGrafter"/>
</dbReference>
<reference evidence="3" key="1">
    <citation type="submission" date="2006-12" db="EMBL/GenBank/DDBJ databases">
        <title>Complete sequence of Halorhodospira halophila SL1.</title>
        <authorList>
            <consortium name="US DOE Joint Genome Institute"/>
            <person name="Copeland A."/>
            <person name="Lucas S."/>
            <person name="Lapidus A."/>
            <person name="Barry K."/>
            <person name="Detter J.C."/>
            <person name="Glavina del Rio T."/>
            <person name="Hammon N."/>
            <person name="Israni S."/>
            <person name="Dalin E."/>
            <person name="Tice H."/>
            <person name="Pitluck S."/>
            <person name="Saunders E."/>
            <person name="Brettin T."/>
            <person name="Bruce D."/>
            <person name="Han C."/>
            <person name="Tapia R."/>
            <person name="Schmutz J."/>
            <person name="Larimer F."/>
            <person name="Land M."/>
            <person name="Hauser L."/>
            <person name="Kyrpides N."/>
            <person name="Mikhailova N."/>
            <person name="Hoff W."/>
            <person name="Richardson P."/>
        </authorList>
    </citation>
    <scope>NUCLEOTIDE SEQUENCE [LARGE SCALE GENOMIC DNA]</scope>
    <source>
        <strain evidence="3">DSM 244 / SL1</strain>
    </source>
</reference>
<dbReference type="STRING" id="349124.Hhal_2402"/>
<evidence type="ECO:0000313" key="3">
    <source>
        <dbReference type="Proteomes" id="UP000000647"/>
    </source>
</evidence>
<evidence type="ECO:0000256" key="1">
    <source>
        <dbReference type="SAM" id="Phobius"/>
    </source>
</evidence>
<dbReference type="PIRSF" id="PIRSF005610">
    <property type="entry name" value="SirB"/>
    <property type="match status" value="1"/>
</dbReference>
<reference evidence="2 3" key="2">
    <citation type="journal article" date="2013" name="Stand. Genomic Sci.">
        <title>Complete genome sequence of Halorhodospira halophila SL1.</title>
        <authorList>
            <person name="Challacombe J.F."/>
            <person name="Majid S."/>
            <person name="Deole R."/>
            <person name="Brettin T.S."/>
            <person name="Bruce D."/>
            <person name="Delano S.F."/>
            <person name="Detter J.C."/>
            <person name="Gleasner C.D."/>
            <person name="Han C.S."/>
            <person name="Misra M."/>
            <person name="Reitenga K.G."/>
            <person name="Mikhailova N."/>
            <person name="Woyke T."/>
            <person name="Pitluck S."/>
            <person name="Nolan M."/>
            <person name="Land M.L."/>
            <person name="Saunders E."/>
            <person name="Tapia R."/>
            <person name="Lapidus A."/>
            <person name="Ivanova N."/>
            <person name="Hoff W.D."/>
        </authorList>
    </citation>
    <scope>NUCLEOTIDE SEQUENCE [LARGE SCALE GENOMIC DNA]</scope>
    <source>
        <strain evidence="3">DSM 244 / SL1</strain>
    </source>
</reference>
<dbReference type="RefSeq" id="WP_011815187.1">
    <property type="nucleotide sequence ID" value="NC_008789.1"/>
</dbReference>
<dbReference type="KEGG" id="hha:Hhal_2402"/>